<dbReference type="PANTHER" id="PTHR24286">
    <property type="entry name" value="CYTOCHROME P450 26"/>
    <property type="match status" value="1"/>
</dbReference>
<sequence length="477" mass="54396">MNIFIALVLILFPLVTIILKRRKLPPQQRIPPGSLGLPLIGQSLGLLQAMRANTAEKWLEDRVKKYGPISKLSLFGKPTVFVYGQDANKLVFASSNSNTMTNHQTQSVRMILGDRCLLELNGEDHKRVRGALASFLKPESLKMYVGKIEEEVQTHIQMYWQGKQQVTVLPLMKNLTFNIICSLLFGIESRERRNEYVQQFQEMIQGMWSIPVNLPFTRFNRSLKASAKVQKLLKDLLQEKRQELLKGAPSNQDLISCLLSIHGEESQDSVSEDEIIHNVMLIMAAGHDTSSVLITFILRVLANNPTVYEAVLKEQDEIAKSKSSGEHLTWQDLAKMRYTWKVALETLRVYPPIFGGFRKTVKDIEFGGYIIPTGWQIFWVTSMTHADEHIFQEPEKFDPDRFDSQASIPPYCFVPFGAGPRICPGYEFAKIETLVALHHLVTKFKWKLCCPDNFFKRDPMPNPTKGMPVQLTPRTST</sequence>
<dbReference type="InterPro" id="IPR017972">
    <property type="entry name" value="Cyt_P450_CS"/>
</dbReference>
<evidence type="ECO:0000256" key="7">
    <source>
        <dbReference type="ARBA" id="ARBA00023002"/>
    </source>
</evidence>
<keyword evidence="13" id="KW-1185">Reference proteome</keyword>
<dbReference type="Pfam" id="PF00067">
    <property type="entry name" value="p450"/>
    <property type="match status" value="1"/>
</dbReference>
<dbReference type="PROSITE" id="PS00086">
    <property type="entry name" value="CYTOCHROME_P450"/>
    <property type="match status" value="1"/>
</dbReference>
<keyword evidence="9" id="KW-0472">Membrane</keyword>
<keyword evidence="4" id="KW-0812">Transmembrane</keyword>
<comment type="cofactor">
    <cofactor evidence="1 10">
        <name>heme</name>
        <dbReference type="ChEBI" id="CHEBI:30413"/>
    </cofactor>
</comment>
<gene>
    <name evidence="12" type="ORF">OLC1_LOCUS1009</name>
</gene>
<organism evidence="12 13">
    <name type="scientific">Oldenlandia corymbosa var. corymbosa</name>
    <dbReference type="NCBI Taxonomy" id="529605"/>
    <lineage>
        <taxon>Eukaryota</taxon>
        <taxon>Viridiplantae</taxon>
        <taxon>Streptophyta</taxon>
        <taxon>Embryophyta</taxon>
        <taxon>Tracheophyta</taxon>
        <taxon>Spermatophyta</taxon>
        <taxon>Magnoliopsida</taxon>
        <taxon>eudicotyledons</taxon>
        <taxon>Gunneridae</taxon>
        <taxon>Pentapetalae</taxon>
        <taxon>asterids</taxon>
        <taxon>lamiids</taxon>
        <taxon>Gentianales</taxon>
        <taxon>Rubiaceae</taxon>
        <taxon>Rubioideae</taxon>
        <taxon>Spermacoceae</taxon>
        <taxon>Hedyotis-Oldenlandia complex</taxon>
        <taxon>Oldenlandia</taxon>
    </lineage>
</organism>
<dbReference type="InterPro" id="IPR036396">
    <property type="entry name" value="Cyt_P450_sf"/>
</dbReference>
<name>A0AAV1BZY6_OLDCO</name>
<evidence type="ECO:0000256" key="3">
    <source>
        <dbReference type="ARBA" id="ARBA00010617"/>
    </source>
</evidence>
<keyword evidence="11" id="KW-0503">Monooxygenase</keyword>
<dbReference type="Gene3D" id="1.10.630.10">
    <property type="entry name" value="Cytochrome P450"/>
    <property type="match status" value="1"/>
</dbReference>
<comment type="subcellular location">
    <subcellularLocation>
        <location evidence="2">Membrane</location>
        <topology evidence="2">Single-pass membrane protein</topology>
    </subcellularLocation>
</comment>
<proteinExistence type="inferred from homology"/>
<evidence type="ECO:0000256" key="2">
    <source>
        <dbReference type="ARBA" id="ARBA00004167"/>
    </source>
</evidence>
<dbReference type="Proteomes" id="UP001161247">
    <property type="component" value="Chromosome 1"/>
</dbReference>
<dbReference type="GO" id="GO:0005506">
    <property type="term" value="F:iron ion binding"/>
    <property type="evidence" value="ECO:0007669"/>
    <property type="project" value="InterPro"/>
</dbReference>
<dbReference type="FunFam" id="1.10.630.10:FF:000022">
    <property type="entry name" value="Taxadiene 5-alpha hydroxylase"/>
    <property type="match status" value="1"/>
</dbReference>
<keyword evidence="10 11" id="KW-0349">Heme</keyword>
<evidence type="ECO:0000256" key="8">
    <source>
        <dbReference type="ARBA" id="ARBA00023004"/>
    </source>
</evidence>
<keyword evidence="8 10" id="KW-0408">Iron</keyword>
<evidence type="ECO:0000256" key="4">
    <source>
        <dbReference type="ARBA" id="ARBA00022692"/>
    </source>
</evidence>
<dbReference type="AlphaFoldDB" id="A0AAV1BZY6"/>
<reference evidence="12" key="1">
    <citation type="submission" date="2023-03" db="EMBL/GenBank/DDBJ databases">
        <authorList>
            <person name="Julca I."/>
        </authorList>
    </citation>
    <scope>NUCLEOTIDE SEQUENCE</scope>
</reference>
<evidence type="ECO:0000256" key="10">
    <source>
        <dbReference type="PIRSR" id="PIRSR602401-1"/>
    </source>
</evidence>
<dbReference type="GO" id="GO:0016125">
    <property type="term" value="P:sterol metabolic process"/>
    <property type="evidence" value="ECO:0007669"/>
    <property type="project" value="TreeGrafter"/>
</dbReference>
<dbReference type="InterPro" id="IPR002401">
    <property type="entry name" value="Cyt_P450_E_grp-I"/>
</dbReference>
<evidence type="ECO:0000256" key="1">
    <source>
        <dbReference type="ARBA" id="ARBA00001971"/>
    </source>
</evidence>
<comment type="similarity">
    <text evidence="3 11">Belongs to the cytochrome P450 family.</text>
</comment>
<dbReference type="PRINTS" id="PR00385">
    <property type="entry name" value="P450"/>
</dbReference>
<protein>
    <submittedName>
        <fullName evidence="12">OLC1v1022749C2</fullName>
    </submittedName>
</protein>
<dbReference type="InterPro" id="IPR001128">
    <property type="entry name" value="Cyt_P450"/>
</dbReference>
<evidence type="ECO:0000256" key="6">
    <source>
        <dbReference type="ARBA" id="ARBA00022989"/>
    </source>
</evidence>
<evidence type="ECO:0000256" key="11">
    <source>
        <dbReference type="RuleBase" id="RU000461"/>
    </source>
</evidence>
<evidence type="ECO:0000313" key="12">
    <source>
        <dbReference type="EMBL" id="CAI9088428.1"/>
    </source>
</evidence>
<feature type="binding site" description="axial binding residue" evidence="10">
    <location>
        <position position="423"/>
    </location>
    <ligand>
        <name>heme</name>
        <dbReference type="ChEBI" id="CHEBI:30413"/>
    </ligand>
    <ligandPart>
        <name>Fe</name>
        <dbReference type="ChEBI" id="CHEBI:18248"/>
    </ligandPart>
</feature>
<keyword evidence="5 10" id="KW-0479">Metal-binding</keyword>
<dbReference type="PRINTS" id="PR00463">
    <property type="entry name" value="EP450I"/>
</dbReference>
<dbReference type="GO" id="GO:0016712">
    <property type="term" value="F:oxidoreductase activity, acting on paired donors, with incorporation or reduction of molecular oxygen, reduced flavin or flavoprotein as one donor, and incorporation of one atom of oxygen"/>
    <property type="evidence" value="ECO:0007669"/>
    <property type="project" value="UniProtKB-ARBA"/>
</dbReference>
<dbReference type="PANTHER" id="PTHR24286:SF190">
    <property type="entry name" value="CYTOCHROME P450"/>
    <property type="match status" value="1"/>
</dbReference>
<dbReference type="CDD" id="cd11043">
    <property type="entry name" value="CYP90-like"/>
    <property type="match status" value="1"/>
</dbReference>
<keyword evidence="7 11" id="KW-0560">Oxidoreductase</keyword>
<dbReference type="EMBL" id="OX459118">
    <property type="protein sequence ID" value="CAI9088428.1"/>
    <property type="molecule type" value="Genomic_DNA"/>
</dbReference>
<dbReference type="GO" id="GO:0016020">
    <property type="term" value="C:membrane"/>
    <property type="evidence" value="ECO:0007669"/>
    <property type="project" value="UniProtKB-SubCell"/>
</dbReference>
<evidence type="ECO:0000256" key="9">
    <source>
        <dbReference type="ARBA" id="ARBA00023136"/>
    </source>
</evidence>
<evidence type="ECO:0000256" key="5">
    <source>
        <dbReference type="ARBA" id="ARBA00022723"/>
    </source>
</evidence>
<evidence type="ECO:0000313" key="13">
    <source>
        <dbReference type="Proteomes" id="UP001161247"/>
    </source>
</evidence>
<keyword evidence="6" id="KW-1133">Transmembrane helix</keyword>
<dbReference type="GO" id="GO:0020037">
    <property type="term" value="F:heme binding"/>
    <property type="evidence" value="ECO:0007669"/>
    <property type="project" value="InterPro"/>
</dbReference>
<dbReference type="SUPFAM" id="SSF48264">
    <property type="entry name" value="Cytochrome P450"/>
    <property type="match status" value="1"/>
</dbReference>
<accession>A0AAV1BZY6</accession>